<evidence type="ECO:0000256" key="1">
    <source>
        <dbReference type="SAM" id="MobiDB-lite"/>
    </source>
</evidence>
<feature type="compositionally biased region" description="Low complexity" evidence="1">
    <location>
        <begin position="169"/>
        <end position="181"/>
    </location>
</feature>
<organism evidence="2">
    <name type="scientific">Fagus sylvatica</name>
    <name type="common">Beechnut</name>
    <dbReference type="NCBI Taxonomy" id="28930"/>
    <lineage>
        <taxon>Eukaryota</taxon>
        <taxon>Viridiplantae</taxon>
        <taxon>Streptophyta</taxon>
        <taxon>Embryophyta</taxon>
        <taxon>Tracheophyta</taxon>
        <taxon>Spermatophyta</taxon>
        <taxon>Magnoliopsida</taxon>
        <taxon>eudicotyledons</taxon>
        <taxon>Gunneridae</taxon>
        <taxon>Pentapetalae</taxon>
        <taxon>rosids</taxon>
        <taxon>fabids</taxon>
        <taxon>Fagales</taxon>
        <taxon>Fagaceae</taxon>
        <taxon>Fagus</taxon>
    </lineage>
</organism>
<sequence>MTPKSILPAEVGKRKIPAKAILKALIAEFLPPSLGPAMKSLASPTGKSLQEKYFVSRSKEMLAFRQVSFWANDLRTQDCRSQTQILLQDSVRPRTLNGYDKSLAERGCLAEEAQHTPPRWEQDPPPQWKSNKWVGIPERSKSLEQGHDQPASRMREGNLPKIPTMSAWSSSPKKSPPSVSSARHESRESEVSPRSRDRHLWKPWTQKTQKRRKPRNFSEERGRETRKMAAGSKEGSRP</sequence>
<reference evidence="2" key="1">
    <citation type="submission" date="2018-02" db="EMBL/GenBank/DDBJ databases">
        <authorList>
            <person name="Cohen D.B."/>
            <person name="Kent A.D."/>
        </authorList>
    </citation>
    <scope>NUCLEOTIDE SEQUENCE</scope>
</reference>
<proteinExistence type="predicted"/>
<feature type="compositionally biased region" description="Basic and acidic residues" evidence="1">
    <location>
        <begin position="182"/>
        <end position="200"/>
    </location>
</feature>
<dbReference type="EMBL" id="OIVN01006118">
    <property type="protein sequence ID" value="SPD25480.1"/>
    <property type="molecule type" value="Genomic_DNA"/>
</dbReference>
<feature type="compositionally biased region" description="Basic and acidic residues" evidence="1">
    <location>
        <begin position="216"/>
        <end position="227"/>
    </location>
</feature>
<dbReference type="AlphaFoldDB" id="A0A2N9IMW1"/>
<feature type="compositionally biased region" description="Basic and acidic residues" evidence="1">
    <location>
        <begin position="112"/>
        <end position="122"/>
    </location>
</feature>
<gene>
    <name evidence="2" type="ORF">FSB_LOCUS53362</name>
</gene>
<protein>
    <submittedName>
        <fullName evidence="2">Uncharacterized protein</fullName>
    </submittedName>
</protein>
<feature type="region of interest" description="Disordered" evidence="1">
    <location>
        <begin position="112"/>
        <end position="238"/>
    </location>
</feature>
<evidence type="ECO:0000313" key="2">
    <source>
        <dbReference type="EMBL" id="SPD25480.1"/>
    </source>
</evidence>
<name>A0A2N9IMW1_FAGSY</name>
<accession>A0A2N9IMW1</accession>
<feature type="compositionally biased region" description="Basic and acidic residues" evidence="1">
    <location>
        <begin position="138"/>
        <end position="147"/>
    </location>
</feature>